<sequence length="421" mass="48115">MAAKSPTASVRSREIIGVEQFSQRREVFDRYDTVFVPVPSPTTPTPAYREVEPIVTSNHGKTTANFKRNTPGYSSMRETRSEEHNHFDFRPRKYSDNFTSELNQSDDVDYRHSMTERTRRLSKLRRDFLNSNLHDPSGSPQFTRGGVRASMPTNNASPVKYKIESPNLFKFPFAEPYSTPTPVRRVVVDLGSPEVDGKENQDPAEKSRHQSLPNHEVSSKIDHQKLFEELVKRYSPQRKPIDWKIPPTRPRVVASVPKSNSSVAESVDSVDKKAPDEKLNSTENDDVFENKSAQSERENNNETLNQCQKFVENGPEILIEGNGKNNDLQNMEKNKNGNGLETSLMELAEKNDRVPELSAVQQQFNRDIKKQPVETVTDLTIPALIEKMTMEGDNIENNEKIKKVKRKRSFLDKLLGRNKEK</sequence>
<dbReference type="EMBL" id="OW152833">
    <property type="protein sequence ID" value="CAH2054625.1"/>
    <property type="molecule type" value="Genomic_DNA"/>
</dbReference>
<feature type="compositionally biased region" description="Basic and acidic residues" evidence="1">
    <location>
        <begin position="195"/>
        <end position="208"/>
    </location>
</feature>
<evidence type="ECO:0000313" key="3">
    <source>
        <dbReference type="Proteomes" id="UP000837857"/>
    </source>
</evidence>
<feature type="region of interest" description="Disordered" evidence="1">
    <location>
        <begin position="193"/>
        <end position="221"/>
    </location>
</feature>
<evidence type="ECO:0000256" key="1">
    <source>
        <dbReference type="SAM" id="MobiDB-lite"/>
    </source>
</evidence>
<feature type="non-terminal residue" evidence="2">
    <location>
        <position position="421"/>
    </location>
</feature>
<feature type="compositionally biased region" description="Basic and acidic residues" evidence="1">
    <location>
        <begin position="269"/>
        <end position="280"/>
    </location>
</feature>
<dbReference type="Proteomes" id="UP000837857">
    <property type="component" value="Chromosome 21"/>
</dbReference>
<keyword evidence="3" id="KW-1185">Reference proteome</keyword>
<gene>
    <name evidence="2" type="ORF">IPOD504_LOCUS8709</name>
</gene>
<protein>
    <submittedName>
        <fullName evidence="2">Uncharacterized protein</fullName>
    </submittedName>
</protein>
<feature type="region of interest" description="Disordered" evidence="1">
    <location>
        <begin position="251"/>
        <end position="304"/>
    </location>
</feature>
<feature type="compositionally biased region" description="Polar residues" evidence="1">
    <location>
        <begin position="130"/>
        <end position="142"/>
    </location>
</feature>
<proteinExistence type="predicted"/>
<evidence type="ECO:0000313" key="2">
    <source>
        <dbReference type="EMBL" id="CAH2054625.1"/>
    </source>
</evidence>
<organism evidence="2 3">
    <name type="scientific">Iphiclides podalirius</name>
    <name type="common">scarce swallowtail</name>
    <dbReference type="NCBI Taxonomy" id="110791"/>
    <lineage>
        <taxon>Eukaryota</taxon>
        <taxon>Metazoa</taxon>
        <taxon>Ecdysozoa</taxon>
        <taxon>Arthropoda</taxon>
        <taxon>Hexapoda</taxon>
        <taxon>Insecta</taxon>
        <taxon>Pterygota</taxon>
        <taxon>Neoptera</taxon>
        <taxon>Endopterygota</taxon>
        <taxon>Lepidoptera</taxon>
        <taxon>Glossata</taxon>
        <taxon>Ditrysia</taxon>
        <taxon>Papilionoidea</taxon>
        <taxon>Papilionidae</taxon>
        <taxon>Papilioninae</taxon>
        <taxon>Iphiclides</taxon>
    </lineage>
</organism>
<name>A0ABN8IG48_9NEOP</name>
<feature type="compositionally biased region" description="Polar residues" evidence="1">
    <location>
        <begin position="55"/>
        <end position="73"/>
    </location>
</feature>
<feature type="region of interest" description="Disordered" evidence="1">
    <location>
        <begin position="130"/>
        <end position="154"/>
    </location>
</feature>
<feature type="region of interest" description="Disordered" evidence="1">
    <location>
        <begin position="55"/>
        <end position="83"/>
    </location>
</feature>
<accession>A0ABN8IG48</accession>
<reference evidence="2" key="1">
    <citation type="submission" date="2022-03" db="EMBL/GenBank/DDBJ databases">
        <authorList>
            <person name="Martin H S."/>
        </authorList>
    </citation>
    <scope>NUCLEOTIDE SEQUENCE</scope>
</reference>